<feature type="transmembrane region" description="Helical" evidence="1">
    <location>
        <begin position="113"/>
        <end position="135"/>
    </location>
</feature>
<evidence type="ECO:0000313" key="3">
    <source>
        <dbReference type="Proteomes" id="UP000306509"/>
    </source>
</evidence>
<accession>A0A4V6HSE2</accession>
<name>A0A4V6HSE2_9FIRM</name>
<protein>
    <submittedName>
        <fullName evidence="2">Putative membrane protein</fullName>
    </submittedName>
</protein>
<proteinExistence type="predicted"/>
<dbReference type="STRING" id="180332.GCA_000797495_02851"/>
<dbReference type="Pfam" id="PF06541">
    <property type="entry name" value="ABC_trans_CmpB"/>
    <property type="match status" value="1"/>
</dbReference>
<dbReference type="RefSeq" id="WP_027294687.1">
    <property type="nucleotide sequence ID" value="NZ_CABMJZ010000109.1"/>
</dbReference>
<evidence type="ECO:0000256" key="1">
    <source>
        <dbReference type="SAM" id="Phobius"/>
    </source>
</evidence>
<dbReference type="Proteomes" id="UP000306509">
    <property type="component" value="Unassembled WGS sequence"/>
</dbReference>
<dbReference type="InterPro" id="IPR010540">
    <property type="entry name" value="CmpB_TMEM229"/>
</dbReference>
<feature type="transmembrane region" description="Helical" evidence="1">
    <location>
        <begin position="45"/>
        <end position="66"/>
    </location>
</feature>
<keyword evidence="1" id="KW-0472">Membrane</keyword>
<organism evidence="2 3">
    <name type="scientific">Robinsoniella peoriensis</name>
    <dbReference type="NCBI Taxonomy" id="180332"/>
    <lineage>
        <taxon>Bacteria</taxon>
        <taxon>Bacillati</taxon>
        <taxon>Bacillota</taxon>
        <taxon>Clostridia</taxon>
        <taxon>Lachnospirales</taxon>
        <taxon>Lachnospiraceae</taxon>
        <taxon>Robinsoniella</taxon>
    </lineage>
</organism>
<dbReference type="EMBL" id="QGQD01000010">
    <property type="protein sequence ID" value="TLD02618.1"/>
    <property type="molecule type" value="Genomic_DNA"/>
</dbReference>
<reference evidence="2 3" key="1">
    <citation type="journal article" date="2019" name="Anaerobe">
        <title>Detection of Robinsoniella peoriensis in multiple bone samples of a trauma patient.</title>
        <authorList>
            <person name="Schrottner P."/>
            <person name="Hartwich K."/>
            <person name="Bunk B."/>
            <person name="Schober I."/>
            <person name="Helbig S."/>
            <person name="Rudolph W.W."/>
            <person name="Gunzer F."/>
        </authorList>
    </citation>
    <scope>NUCLEOTIDE SEQUENCE [LARGE SCALE GENOMIC DNA]</scope>
    <source>
        <strain evidence="2 3">DSM 106044</strain>
    </source>
</reference>
<keyword evidence="3" id="KW-1185">Reference proteome</keyword>
<feature type="transmembrane region" description="Helical" evidence="1">
    <location>
        <begin position="147"/>
        <end position="165"/>
    </location>
</feature>
<keyword evidence="1" id="KW-1133">Transmembrane helix</keyword>
<feature type="transmembrane region" description="Helical" evidence="1">
    <location>
        <begin position="12"/>
        <end position="33"/>
    </location>
</feature>
<feature type="transmembrane region" description="Helical" evidence="1">
    <location>
        <begin position="72"/>
        <end position="92"/>
    </location>
</feature>
<keyword evidence="1" id="KW-0812">Transmembrane</keyword>
<dbReference type="AlphaFoldDB" id="A0A4V6HSE2"/>
<comment type="caution">
    <text evidence="2">The sequence shown here is derived from an EMBL/GenBank/DDBJ whole genome shotgun (WGS) entry which is preliminary data.</text>
</comment>
<gene>
    <name evidence="2" type="ORF">DSM106044_00490</name>
</gene>
<evidence type="ECO:0000313" key="2">
    <source>
        <dbReference type="EMBL" id="TLD02618.1"/>
    </source>
</evidence>
<sequence>MPWNYPVIGTDIYHIVQWFFIYSILGWVVESIYMSFCEKRWVNRGFIFGPICPIYGFGAVAAYFILEPLAGNYVVLFIAGSLLATGWEWFVAKVMLHIFGEVWWDYSNKPFNYKGILCLESSIAWGFYTIILFTFLQKGVMMMADSYSYKVGCVAAGILMVYYMIDFTIHLCKAKFPSVPKRARKFRDSLVNFYRG</sequence>
<dbReference type="OrthoDB" id="9789229at2"/>